<dbReference type="InterPro" id="IPR045474">
    <property type="entry name" value="GEVED"/>
</dbReference>
<keyword evidence="2 8" id="KW-0378">Hydrolase</keyword>
<dbReference type="Gene3D" id="3.40.50.200">
    <property type="entry name" value="Peptidase S8/S53 domain"/>
    <property type="match status" value="1"/>
</dbReference>
<feature type="domain" description="Peptidase S8/S53" evidence="6">
    <location>
        <begin position="140"/>
        <end position="469"/>
    </location>
</feature>
<evidence type="ECO:0000313" key="9">
    <source>
        <dbReference type="Proteomes" id="UP000318995"/>
    </source>
</evidence>
<comment type="similarity">
    <text evidence="4">Belongs to the peptidase S8 family.</text>
</comment>
<dbReference type="Pfam" id="PF20009">
    <property type="entry name" value="GEVED"/>
    <property type="match status" value="1"/>
</dbReference>
<keyword evidence="3" id="KW-0720">Serine protease</keyword>
<dbReference type="Proteomes" id="UP000318995">
    <property type="component" value="Unassembled WGS sequence"/>
</dbReference>
<dbReference type="Gene3D" id="2.60.40.10">
    <property type="entry name" value="Immunoglobulins"/>
    <property type="match status" value="2"/>
</dbReference>
<protein>
    <submittedName>
        <fullName evidence="8">Calcium-dependent protease</fullName>
        <ecNumber evidence="8">3.4.21.-</ecNumber>
    </submittedName>
</protein>
<dbReference type="SUPFAM" id="SSF117074">
    <property type="entry name" value="Hypothetical protein PA1324"/>
    <property type="match status" value="2"/>
</dbReference>
<dbReference type="EC" id="3.4.21.-" evidence="8"/>
<dbReference type="PANTHER" id="PTHR42884:SF14">
    <property type="entry name" value="NEUROENDOCRINE CONVERTASE 1"/>
    <property type="match status" value="1"/>
</dbReference>
<keyword evidence="1 8" id="KW-0645">Protease</keyword>
<dbReference type="InterPro" id="IPR018247">
    <property type="entry name" value="EF_Hand_1_Ca_BS"/>
</dbReference>
<dbReference type="PROSITE" id="PS00018">
    <property type="entry name" value="EF_HAND_1"/>
    <property type="match status" value="2"/>
</dbReference>
<dbReference type="InterPro" id="IPR000209">
    <property type="entry name" value="Peptidase_S8/S53_dom"/>
</dbReference>
<keyword evidence="9" id="KW-1185">Reference proteome</keyword>
<evidence type="ECO:0000259" key="6">
    <source>
        <dbReference type="Pfam" id="PF00082"/>
    </source>
</evidence>
<evidence type="ECO:0000259" key="7">
    <source>
        <dbReference type="Pfam" id="PF20009"/>
    </source>
</evidence>
<dbReference type="GO" id="GO:0004252">
    <property type="term" value="F:serine-type endopeptidase activity"/>
    <property type="evidence" value="ECO:0007669"/>
    <property type="project" value="InterPro"/>
</dbReference>
<proteinExistence type="inferred from homology"/>
<feature type="region of interest" description="Disordered" evidence="5">
    <location>
        <begin position="1"/>
        <end position="30"/>
    </location>
</feature>
<dbReference type="GO" id="GO:0016485">
    <property type="term" value="P:protein processing"/>
    <property type="evidence" value="ECO:0007669"/>
    <property type="project" value="TreeGrafter"/>
</dbReference>
<dbReference type="OrthoDB" id="227529at2"/>
<organism evidence="8 9">
    <name type="scientific">Botrimarina hoheduenensis</name>
    <dbReference type="NCBI Taxonomy" id="2528000"/>
    <lineage>
        <taxon>Bacteria</taxon>
        <taxon>Pseudomonadati</taxon>
        <taxon>Planctomycetota</taxon>
        <taxon>Planctomycetia</taxon>
        <taxon>Pirellulales</taxon>
        <taxon>Lacipirellulaceae</taxon>
        <taxon>Botrimarina</taxon>
    </lineage>
</organism>
<sequence length="1809" mass="192082">MRQSRRSHSKSPFRYFASKPATPLRKAPRRRSIETLEPRQMMATDPIGNLYFDNQWWLFANGQPTEFNPNSPTAAQTLAVPGEDINVQPAWQLATGAGTQVVIVSGAFQLDHPDLINQFRTAGFGDLDLVSLDPSDTSPGIGFDLSDYYGTALAGLIGAENNGGGVVGVAYGAEIVPVRLVPGTGDFDLPADVAAIVQSIRFNTGNILLDPNDPRLVPIDIDGDGVIDGKGIDPQNVSDVILHTGAWQLPNGPDGINPRQIVPLDPAIRQALQETATGGRAVWNDLDGDNVIDPEEVIALGTIHVVPAGNDGGRANANLAFDPVGSLASSQYDELANSRFTIAVGSIDFDGRIEDPNSGALRDYKEMGTNVLLVAPSGTRQVDITSGQELNSGLLTTDLTGANGNNGPAIGSFDPDGDFFTDTNYTSTFGGSEASAALVAGVIAQMLEVNPNLSYRDVQQILVLSSRQNDQFDESWVVNGLKVFQDTRTVPQYFYYDINTDDDPNTAEIENAILPDQNGTNDPALLFRNPNSIDFRLLSANQIDPVDISMEAVAEDDMMVPLNPNLVPNPNMMGAPPVPLYVFAPFSIRNLQAGGLQGTFGLLTPAITDRTPLVFENGAGSTVSWGYGAALEETGYAHGVLDAGLAVSMAAAWKANGNAERLGSETTVTTGIFGGTASFRLQPSVLAPLDTRTPDLYIPGGLSLEDLNTGYYNEYTKGIEVEVINDINDAPIGEVITNAPFYDPDGSRAAAGEFNSNRGGNTITLPFDPSIENGDLSIEWIEVRTTIQSGDIDHLRLTLVAPDGTQSELNAARKPVDNRLQINRNPQGVQGALSPSIEVIDNFVGPHLIPNSIPGSDIQNVGAVDSESAFVGGQAWTWTSNRHWGELFSADGGGWSLVVENYGFGEVLFGGQIEVSIHGTKATGNRIQGKIGIDDNKQDIAGLDLDSNFNFNRYVEFATLDIDLDRNDDADMDGTTDNDYSARLTFVLDDETDSVTYSDNRYVTEDPDTGTRFEYLVISMQDYELIDLGELSALDPLLPEQTAAIARVKALLDPLFTNAFFTADTSFVTDNPTTAIEENVRYRNFDYSQESFASGVTVVAEQYATYYDFAGNIVGTADAQTGKEQFFTTGSDGNYYFDVEATPEAPALPAGPLRGDFNADGRVNNGDLNLLLNNWGATSRPSGWVNGYDGSDGGVNNGELGDLLGGWGTVDLQFEDYFLWFDANKRIVNGVEVVPVFSYDISLTDYRGASQTSALNDRLYRSDYSGLVNGIDGEITATPAGTSASYRVNIIDEGFRAGDGRTIIKDVNFLLTPEPSSADIVGRVYVDANNNNVFDGSDFAVAGVDVAIEFDNGTGVQIATATTDANGVYSLRRTEVGGGEMQIVSIDLGDIPAAFEAFDPATGMQTVTLIADGTVNADFRLKIAGAAPGAGAIFSGVAYDDVNDNGVPDAGEARFAGIPIFLDADGDNLFDSGTETLAITDAAGAYTLIQTVNGSYSVRVDAGVPAIVNFENPLSGEYNGVAGSGQVLNNLNFALIDNVVFDYGSLNDPRFPVFFAQDGARHRANIGAPNPIRLGAGVTKEIDAQIPDAFDDGVTLVTTEIVSGGLIEFDILAFGQGASLNAWVDFNDDGDWDDAGEHLFVNRGLSSGTTTRIAAIVTAAVDTTATTLAARFRWGPFNIGYTGEAIAGEVEDYLLPRSTTSALALAGSSSGPLLSSALLGVDPLGFSLSTSTGSAITETVAPEDATDSALLLLSASGLAEIEDALLTVIADQPDEEGAVEEALADAGLWSDGVLAGRVARLQVARAGRR</sequence>
<evidence type="ECO:0000313" key="8">
    <source>
        <dbReference type="EMBL" id="TWT48461.1"/>
    </source>
</evidence>
<dbReference type="InterPro" id="IPR013783">
    <property type="entry name" value="Ig-like_fold"/>
</dbReference>
<evidence type="ECO:0000256" key="5">
    <source>
        <dbReference type="SAM" id="MobiDB-lite"/>
    </source>
</evidence>
<evidence type="ECO:0000256" key="1">
    <source>
        <dbReference type="ARBA" id="ARBA00022670"/>
    </source>
</evidence>
<dbReference type="PROSITE" id="PS51892">
    <property type="entry name" value="SUBTILASE"/>
    <property type="match status" value="1"/>
</dbReference>
<dbReference type="RefSeq" id="WP_146570552.1">
    <property type="nucleotide sequence ID" value="NZ_SJPH01000001.1"/>
</dbReference>
<name>A0A5C5WEG4_9BACT</name>
<evidence type="ECO:0000256" key="4">
    <source>
        <dbReference type="PROSITE-ProRule" id="PRU01240"/>
    </source>
</evidence>
<feature type="domain" description="GEVED" evidence="7">
    <location>
        <begin position="1620"/>
        <end position="1695"/>
    </location>
</feature>
<dbReference type="InterPro" id="IPR036852">
    <property type="entry name" value="Peptidase_S8/S53_dom_sf"/>
</dbReference>
<dbReference type="Gene3D" id="2.60.120.260">
    <property type="entry name" value="Galactose-binding domain-like"/>
    <property type="match status" value="1"/>
</dbReference>
<gene>
    <name evidence="8" type="primary">prcA_1</name>
    <name evidence="8" type="ORF">Pla111_02290</name>
</gene>
<feature type="compositionally biased region" description="Basic residues" evidence="5">
    <location>
        <begin position="1"/>
        <end position="11"/>
    </location>
</feature>
<dbReference type="GO" id="GO:0016020">
    <property type="term" value="C:membrane"/>
    <property type="evidence" value="ECO:0007669"/>
    <property type="project" value="TreeGrafter"/>
</dbReference>
<comment type="caution">
    <text evidence="4">Lacks conserved residue(s) required for the propagation of feature annotation.</text>
</comment>
<evidence type="ECO:0000256" key="3">
    <source>
        <dbReference type="ARBA" id="ARBA00022825"/>
    </source>
</evidence>
<dbReference type="SUPFAM" id="SSF49785">
    <property type="entry name" value="Galactose-binding domain-like"/>
    <property type="match status" value="1"/>
</dbReference>
<reference evidence="8 9" key="1">
    <citation type="submission" date="2019-02" db="EMBL/GenBank/DDBJ databases">
        <title>Deep-cultivation of Planctomycetes and their phenomic and genomic characterization uncovers novel biology.</title>
        <authorList>
            <person name="Wiegand S."/>
            <person name="Jogler M."/>
            <person name="Boedeker C."/>
            <person name="Pinto D."/>
            <person name="Vollmers J."/>
            <person name="Rivas-Marin E."/>
            <person name="Kohn T."/>
            <person name="Peeters S.H."/>
            <person name="Heuer A."/>
            <person name="Rast P."/>
            <person name="Oberbeckmann S."/>
            <person name="Bunk B."/>
            <person name="Jeske O."/>
            <person name="Meyerdierks A."/>
            <person name="Storesund J.E."/>
            <person name="Kallscheuer N."/>
            <person name="Luecker S."/>
            <person name="Lage O.M."/>
            <person name="Pohl T."/>
            <person name="Merkel B.J."/>
            <person name="Hornburger P."/>
            <person name="Mueller R.-W."/>
            <person name="Bruemmer F."/>
            <person name="Labrenz M."/>
            <person name="Spormann A.M."/>
            <person name="Op Den Camp H."/>
            <person name="Overmann J."/>
            <person name="Amann R."/>
            <person name="Jetten M.S.M."/>
            <person name="Mascher T."/>
            <person name="Medema M.H."/>
            <person name="Devos D.P."/>
            <person name="Kaster A.-K."/>
            <person name="Ovreas L."/>
            <person name="Rohde M."/>
            <person name="Galperin M.Y."/>
            <person name="Jogler C."/>
        </authorList>
    </citation>
    <scope>NUCLEOTIDE SEQUENCE [LARGE SCALE GENOMIC DNA]</scope>
    <source>
        <strain evidence="8 9">Pla111</strain>
    </source>
</reference>
<evidence type="ECO:0000256" key="2">
    <source>
        <dbReference type="ARBA" id="ARBA00022801"/>
    </source>
</evidence>
<accession>A0A5C5WEG4</accession>
<dbReference type="InterPro" id="IPR008979">
    <property type="entry name" value="Galactose-bd-like_sf"/>
</dbReference>
<comment type="caution">
    <text evidence="8">The sequence shown here is derived from an EMBL/GenBank/DDBJ whole genome shotgun (WGS) entry which is preliminary data.</text>
</comment>
<dbReference type="SUPFAM" id="SSF52743">
    <property type="entry name" value="Subtilisin-like"/>
    <property type="match status" value="1"/>
</dbReference>
<dbReference type="EMBL" id="SJPH01000001">
    <property type="protein sequence ID" value="TWT48461.1"/>
    <property type="molecule type" value="Genomic_DNA"/>
</dbReference>
<dbReference type="PANTHER" id="PTHR42884">
    <property type="entry name" value="PROPROTEIN CONVERTASE SUBTILISIN/KEXIN-RELATED"/>
    <property type="match status" value="1"/>
</dbReference>
<dbReference type="Pfam" id="PF00082">
    <property type="entry name" value="Peptidase_S8"/>
    <property type="match status" value="1"/>
</dbReference>